<dbReference type="PANTHER" id="PTHR43384:SF4">
    <property type="entry name" value="CELLULOSE BIOSYNTHESIS PROTEIN BCSQ-RELATED"/>
    <property type="match status" value="1"/>
</dbReference>
<dbReference type="InterPro" id="IPR025501">
    <property type="entry name" value="MinD_FleN"/>
</dbReference>
<dbReference type="GO" id="GO:0009898">
    <property type="term" value="C:cytoplasmic side of plasma membrane"/>
    <property type="evidence" value="ECO:0007669"/>
    <property type="project" value="TreeGrafter"/>
</dbReference>
<dbReference type="InterPro" id="IPR033875">
    <property type="entry name" value="FlhG"/>
</dbReference>
<dbReference type="Gene3D" id="3.40.50.300">
    <property type="entry name" value="P-loop containing nucleotide triphosphate hydrolases"/>
    <property type="match status" value="1"/>
</dbReference>
<accession>A0A285NPX7</accession>
<dbReference type="GO" id="GO:0005829">
    <property type="term" value="C:cytosol"/>
    <property type="evidence" value="ECO:0007669"/>
    <property type="project" value="TreeGrafter"/>
</dbReference>
<evidence type="ECO:0000256" key="1">
    <source>
        <dbReference type="ARBA" id="ARBA00022741"/>
    </source>
</evidence>
<dbReference type="SUPFAM" id="SSF52540">
    <property type="entry name" value="P-loop containing nucleoside triphosphate hydrolases"/>
    <property type="match status" value="1"/>
</dbReference>
<keyword evidence="5" id="KW-1185">Reference proteome</keyword>
<evidence type="ECO:0000259" key="3">
    <source>
        <dbReference type="Pfam" id="PF01656"/>
    </source>
</evidence>
<dbReference type="Proteomes" id="UP000219356">
    <property type="component" value="Unassembled WGS sequence"/>
</dbReference>
<dbReference type="PANTHER" id="PTHR43384">
    <property type="entry name" value="SEPTUM SITE-DETERMINING PROTEIN MIND HOMOLOG, CHLOROPLASTIC-RELATED"/>
    <property type="match status" value="1"/>
</dbReference>
<gene>
    <name evidence="4" type="ORF">SAMN05421503_1308</name>
</gene>
<dbReference type="OrthoDB" id="9816297at2"/>
<reference evidence="5" key="1">
    <citation type="submission" date="2017-09" db="EMBL/GenBank/DDBJ databases">
        <authorList>
            <person name="Varghese N."/>
            <person name="Submissions S."/>
        </authorList>
    </citation>
    <scope>NUCLEOTIDE SEQUENCE [LARGE SCALE GENOMIC DNA]</scope>
    <source>
        <strain evidence="5">CGMCC 1.8913</strain>
    </source>
</reference>
<dbReference type="GO" id="GO:0051782">
    <property type="term" value="P:negative regulation of cell division"/>
    <property type="evidence" value="ECO:0007669"/>
    <property type="project" value="TreeGrafter"/>
</dbReference>
<keyword evidence="4" id="KW-0282">Flagellum</keyword>
<keyword evidence="1" id="KW-0547">Nucleotide-binding</keyword>
<sequence>MRDQAAKLRASVQGAGSGRTVAIASGKGGVGKSNFALNFSLALCKLGKSVLLIDLDLGMGNIEILLGKSADYSFIDMIQKRLDFEEIVESGPQGLDFIAAGTGMNNLFQMDDAGFVHFQAEFERAQLKYDYVFLDMGAGLTEESAAFILAADESIVVTTTEPTSMMDAYALIKHIKQRHAKLPMHLLVNRAADRREGQDTAARMQEVVQTFLQAKINLLGILPEDKQVTRSVKLQKPFIDQKDSKAAAAIRQLAASYQKPGPDTAAKESTSFIGRLKDIWLKGGTRNGENPRFSR</sequence>
<proteinExistence type="predicted"/>
<dbReference type="AlphaFoldDB" id="A0A285NPX7"/>
<evidence type="ECO:0000256" key="2">
    <source>
        <dbReference type="ARBA" id="ARBA00022840"/>
    </source>
</evidence>
<dbReference type="CDD" id="cd02038">
    <property type="entry name" value="FlhG-like"/>
    <property type="match status" value="1"/>
</dbReference>
<dbReference type="Pfam" id="PF01656">
    <property type="entry name" value="CbiA"/>
    <property type="match status" value="1"/>
</dbReference>
<dbReference type="RefSeq" id="WP_097040459.1">
    <property type="nucleotide sequence ID" value="NZ_OBEK01000002.1"/>
</dbReference>
<feature type="domain" description="CobQ/CobB/MinD/ParA nucleotide binding" evidence="3">
    <location>
        <begin position="21"/>
        <end position="237"/>
    </location>
</feature>
<evidence type="ECO:0000313" key="4">
    <source>
        <dbReference type="EMBL" id="SNZ09681.1"/>
    </source>
</evidence>
<dbReference type="PIRSF" id="PIRSF003092">
    <property type="entry name" value="MinD"/>
    <property type="match status" value="1"/>
</dbReference>
<keyword evidence="4" id="KW-0966">Cell projection</keyword>
<keyword evidence="4" id="KW-0969">Cilium</keyword>
<keyword evidence="2" id="KW-0067">ATP-binding</keyword>
<evidence type="ECO:0000313" key="5">
    <source>
        <dbReference type="Proteomes" id="UP000219356"/>
    </source>
</evidence>
<dbReference type="GO" id="GO:0016887">
    <property type="term" value="F:ATP hydrolysis activity"/>
    <property type="evidence" value="ECO:0007669"/>
    <property type="project" value="TreeGrafter"/>
</dbReference>
<protein>
    <submittedName>
        <fullName evidence="4">Flagellar biosynthesis protein FlhG</fullName>
    </submittedName>
</protein>
<dbReference type="InterPro" id="IPR027417">
    <property type="entry name" value="P-loop_NTPase"/>
</dbReference>
<dbReference type="EMBL" id="OBEK01000002">
    <property type="protein sequence ID" value="SNZ09681.1"/>
    <property type="molecule type" value="Genomic_DNA"/>
</dbReference>
<organism evidence="4 5">
    <name type="scientific">Terribacillus aidingensis</name>
    <dbReference type="NCBI Taxonomy" id="586416"/>
    <lineage>
        <taxon>Bacteria</taxon>
        <taxon>Bacillati</taxon>
        <taxon>Bacillota</taxon>
        <taxon>Bacilli</taxon>
        <taxon>Bacillales</taxon>
        <taxon>Bacillaceae</taxon>
        <taxon>Terribacillus</taxon>
    </lineage>
</organism>
<name>A0A285NPX7_9BACI</name>
<dbReference type="GO" id="GO:0005524">
    <property type="term" value="F:ATP binding"/>
    <property type="evidence" value="ECO:0007669"/>
    <property type="project" value="UniProtKB-KW"/>
</dbReference>
<dbReference type="InterPro" id="IPR050625">
    <property type="entry name" value="ParA/MinD_ATPase"/>
</dbReference>
<dbReference type="InterPro" id="IPR002586">
    <property type="entry name" value="CobQ/CobB/MinD/ParA_Nub-bd_dom"/>
</dbReference>